<feature type="region of interest" description="Disordered" evidence="1">
    <location>
        <begin position="86"/>
        <end position="126"/>
    </location>
</feature>
<organism evidence="2 3">
    <name type="scientific">Nocardia pseudobrasiliensis</name>
    <dbReference type="NCBI Taxonomy" id="45979"/>
    <lineage>
        <taxon>Bacteria</taxon>
        <taxon>Bacillati</taxon>
        <taxon>Actinomycetota</taxon>
        <taxon>Actinomycetes</taxon>
        <taxon>Mycobacteriales</taxon>
        <taxon>Nocardiaceae</taxon>
        <taxon>Nocardia</taxon>
    </lineage>
</organism>
<sequence>MPVTGERFDEESGVEALNRVRHWDGLLPRAEGDPAAYEEVSSFKLVAAAEALTFGVDERLVQAAGNYSARQMCEVREVAAEIHADNAEIERETRASMSGGPIPRPRPPVPEDRGRRDKSRRHLRLL</sequence>
<name>A0A370I3U2_9NOCA</name>
<feature type="compositionally biased region" description="Basic residues" evidence="1">
    <location>
        <begin position="116"/>
        <end position="126"/>
    </location>
</feature>
<accession>A0A370I3U2</accession>
<evidence type="ECO:0000313" key="3">
    <source>
        <dbReference type="Proteomes" id="UP000254869"/>
    </source>
</evidence>
<evidence type="ECO:0000313" key="2">
    <source>
        <dbReference type="EMBL" id="RDI65407.1"/>
    </source>
</evidence>
<proteinExistence type="predicted"/>
<reference evidence="2 3" key="1">
    <citation type="submission" date="2018-07" db="EMBL/GenBank/DDBJ databases">
        <title>Genomic Encyclopedia of Type Strains, Phase IV (KMG-IV): sequencing the most valuable type-strain genomes for metagenomic binning, comparative biology and taxonomic classification.</title>
        <authorList>
            <person name="Goeker M."/>
        </authorList>
    </citation>
    <scope>NUCLEOTIDE SEQUENCE [LARGE SCALE GENOMIC DNA]</scope>
    <source>
        <strain evidence="2 3">DSM 44290</strain>
    </source>
</reference>
<evidence type="ECO:0000256" key="1">
    <source>
        <dbReference type="SAM" id="MobiDB-lite"/>
    </source>
</evidence>
<comment type="caution">
    <text evidence="2">The sequence shown here is derived from an EMBL/GenBank/DDBJ whole genome shotgun (WGS) entry which is preliminary data.</text>
</comment>
<keyword evidence="3" id="KW-1185">Reference proteome</keyword>
<gene>
    <name evidence="2" type="ORF">DFR76_106277</name>
</gene>
<dbReference type="AlphaFoldDB" id="A0A370I3U2"/>
<dbReference type="Proteomes" id="UP000254869">
    <property type="component" value="Unassembled WGS sequence"/>
</dbReference>
<dbReference type="EMBL" id="QQBC01000006">
    <property type="protein sequence ID" value="RDI65407.1"/>
    <property type="molecule type" value="Genomic_DNA"/>
</dbReference>
<protein>
    <submittedName>
        <fullName evidence="2">Uncharacterized protein</fullName>
    </submittedName>
</protein>